<name>A0A2N5Y7D9_9GAMM</name>
<sequence>MKIKRLSKILFAFVFAVVSTLEVAAEDEHPRGLWSPTACRDNILVAVRPIYPRHTVHPDSGCRISVDVKVMPSGKVQVPHYPNDVNDEGLRTVAQIEPEECSNRYISSVLHSLQKAQFAESHDGFSCKYTYHWLLEP</sequence>
<dbReference type="EMBL" id="PKLZ01000001">
    <property type="protein sequence ID" value="PLW84308.1"/>
    <property type="molecule type" value="Genomic_DNA"/>
</dbReference>
<evidence type="ECO:0000313" key="3">
    <source>
        <dbReference type="Proteomes" id="UP000234845"/>
    </source>
</evidence>
<evidence type="ECO:0000256" key="1">
    <source>
        <dbReference type="SAM" id="SignalP"/>
    </source>
</evidence>
<dbReference type="Proteomes" id="UP000234845">
    <property type="component" value="Unassembled WGS sequence"/>
</dbReference>
<gene>
    <name evidence="2" type="ORF">CWI75_02920</name>
</gene>
<evidence type="ECO:0000313" key="2">
    <source>
        <dbReference type="EMBL" id="PLW84308.1"/>
    </source>
</evidence>
<dbReference type="AlphaFoldDB" id="A0A2N5Y7D9"/>
<reference evidence="3" key="1">
    <citation type="submission" date="2017-11" db="EMBL/GenBank/DDBJ databases">
        <title>The draft genome sequence of Chromatocurvus sp. F02.</title>
        <authorList>
            <person name="Du Z.-J."/>
            <person name="Chang Y.-Q."/>
        </authorList>
    </citation>
    <scope>NUCLEOTIDE SEQUENCE [LARGE SCALE GENOMIC DNA]</scope>
    <source>
        <strain evidence="3">F02</strain>
    </source>
</reference>
<feature type="signal peptide" evidence="1">
    <location>
        <begin position="1"/>
        <end position="24"/>
    </location>
</feature>
<accession>A0A2N5Y7D9</accession>
<keyword evidence="3" id="KW-1185">Reference proteome</keyword>
<proteinExistence type="predicted"/>
<keyword evidence="1" id="KW-0732">Signal</keyword>
<feature type="chain" id="PRO_5014820946" evidence="1">
    <location>
        <begin position="25"/>
        <end position="137"/>
    </location>
</feature>
<protein>
    <submittedName>
        <fullName evidence="2">Uncharacterized protein</fullName>
    </submittedName>
</protein>
<organism evidence="2 3">
    <name type="scientific">Kineobactrum sediminis</name>
    <dbReference type="NCBI Taxonomy" id="1905677"/>
    <lineage>
        <taxon>Bacteria</taxon>
        <taxon>Pseudomonadati</taxon>
        <taxon>Pseudomonadota</taxon>
        <taxon>Gammaproteobacteria</taxon>
        <taxon>Cellvibrionales</taxon>
        <taxon>Halieaceae</taxon>
        <taxon>Kineobactrum</taxon>
    </lineage>
</organism>
<comment type="caution">
    <text evidence="2">The sequence shown here is derived from an EMBL/GenBank/DDBJ whole genome shotgun (WGS) entry which is preliminary data.</text>
</comment>